<dbReference type="GO" id="GO:0006281">
    <property type="term" value="P:DNA repair"/>
    <property type="evidence" value="ECO:0007669"/>
    <property type="project" value="InterPro"/>
</dbReference>
<dbReference type="GO" id="GO:0003824">
    <property type="term" value="F:catalytic activity"/>
    <property type="evidence" value="ECO:0007669"/>
    <property type="project" value="InterPro"/>
</dbReference>
<organism evidence="1">
    <name type="scientific">hydrothermal vent metagenome</name>
    <dbReference type="NCBI Taxonomy" id="652676"/>
    <lineage>
        <taxon>unclassified sequences</taxon>
        <taxon>metagenomes</taxon>
        <taxon>ecological metagenomes</taxon>
    </lineage>
</organism>
<dbReference type="EMBL" id="UOGE01000092">
    <property type="protein sequence ID" value="VAX24085.1"/>
    <property type="molecule type" value="Genomic_DNA"/>
</dbReference>
<name>A0A3B1CXT7_9ZZZZ</name>
<dbReference type="NCBIfam" id="TIGR02757">
    <property type="entry name" value="TIGR02757 family protein"/>
    <property type="match status" value="1"/>
</dbReference>
<dbReference type="InterPro" id="IPR011257">
    <property type="entry name" value="DNA_glycosylase"/>
</dbReference>
<dbReference type="InterPro" id="IPR023170">
    <property type="entry name" value="HhH_base_excis_C"/>
</dbReference>
<dbReference type="Pfam" id="PF09674">
    <property type="entry name" value="DUF2400"/>
    <property type="match status" value="1"/>
</dbReference>
<proteinExistence type="predicted"/>
<dbReference type="SUPFAM" id="SSF48150">
    <property type="entry name" value="DNA-glycosylase"/>
    <property type="match status" value="1"/>
</dbReference>
<dbReference type="Gene3D" id="1.10.1670.10">
    <property type="entry name" value="Helix-hairpin-Helix base-excision DNA repair enzymes (C-terminal)"/>
    <property type="match status" value="1"/>
</dbReference>
<dbReference type="InterPro" id="IPR014127">
    <property type="entry name" value="CHP02757"/>
</dbReference>
<dbReference type="AlphaFoldDB" id="A0A3B1CXT7"/>
<sequence length="281" mass="31442">MNDSARIKPHLDKLLERFDKSHLEPDPLAAAKGISPPADIEVALLIAALFAYGRAELIQRNVANILLHMGPSPSEFCDSFIRSAHPGWMKGFKYRFNKREDLTALVKAIGVARERHGSIKNLFLMHDNPKAETILPGLAGMAGALRKYSGKRNSGIKYLISDPASGGASKRWNLFLRWMIRKDEVDPGPWHGTVSTSRLVIPLDTHVARIARLLGMLERKSNDWKAALALTRFLRELDAEDPVKYDFAICSYGKLGYCVRKIDPEKCGECDMEAICSQRID</sequence>
<accession>A0A3B1CXT7</accession>
<gene>
    <name evidence="1" type="ORF">MNBD_NITROSPINAE02-2236</name>
</gene>
<evidence type="ECO:0000313" key="1">
    <source>
        <dbReference type="EMBL" id="VAX24085.1"/>
    </source>
</evidence>
<reference evidence="1" key="1">
    <citation type="submission" date="2018-06" db="EMBL/GenBank/DDBJ databases">
        <authorList>
            <person name="Zhirakovskaya E."/>
        </authorList>
    </citation>
    <scope>NUCLEOTIDE SEQUENCE</scope>
</reference>
<evidence type="ECO:0008006" key="2">
    <source>
        <dbReference type="Google" id="ProtNLM"/>
    </source>
</evidence>
<protein>
    <recommendedName>
        <fullName evidence="2">TIGR02757 family protein</fullName>
    </recommendedName>
</protein>